<dbReference type="Gene3D" id="3.90.226.10">
    <property type="entry name" value="2-enoyl-CoA Hydratase, Chain A, domain 1"/>
    <property type="match status" value="1"/>
</dbReference>
<dbReference type="EMBL" id="BSOJ01000032">
    <property type="protein sequence ID" value="GLR27531.1"/>
    <property type="molecule type" value="Genomic_DNA"/>
</dbReference>
<dbReference type="SUPFAM" id="SSF52096">
    <property type="entry name" value="ClpP/crotonase"/>
    <property type="match status" value="1"/>
</dbReference>
<organism evidence="1 2">
    <name type="scientific">Limnobacter litoralis</name>
    <dbReference type="NCBI Taxonomy" id="481366"/>
    <lineage>
        <taxon>Bacteria</taxon>
        <taxon>Pseudomonadati</taxon>
        <taxon>Pseudomonadota</taxon>
        <taxon>Betaproteobacteria</taxon>
        <taxon>Burkholderiales</taxon>
        <taxon>Burkholderiaceae</taxon>
        <taxon>Limnobacter</taxon>
    </lineage>
</organism>
<dbReference type="RefSeq" id="WP_284282357.1">
    <property type="nucleotide sequence ID" value="NZ_BSOJ01000032.1"/>
</dbReference>
<sequence>MKSQQHIIEALFGQSYQALVQADDHFFGNTRINDTPVRVLGTSQRAEIGADLALAMAGQVLDVIKNQPNTVILFLLDTQGQRLRRHDELMGLNGYMAHLAKTVELARQHGHIVLSVVYGEAVSGGYITTGMMADACYGLADAEISVMNLPAMSRITKIPLDRLTALSEQSPVFSPGVNNYFKMGHLQAVWSDHYPQALSNALAQLQAMTPAERARDLRIQTGAERGGRTAAQRVLDLVLGEGFERA</sequence>
<proteinExistence type="predicted"/>
<evidence type="ECO:0000313" key="1">
    <source>
        <dbReference type="EMBL" id="GLR27531.1"/>
    </source>
</evidence>
<keyword evidence="2" id="KW-1185">Reference proteome</keyword>
<dbReference type="Pfam" id="PF06833">
    <property type="entry name" value="MdcE"/>
    <property type="match status" value="1"/>
</dbReference>
<reference evidence="2" key="1">
    <citation type="journal article" date="2019" name="Int. J. Syst. Evol. Microbiol.">
        <title>The Global Catalogue of Microorganisms (GCM) 10K type strain sequencing project: providing services to taxonomists for standard genome sequencing and annotation.</title>
        <authorList>
            <consortium name="The Broad Institute Genomics Platform"/>
            <consortium name="The Broad Institute Genome Sequencing Center for Infectious Disease"/>
            <person name="Wu L."/>
            <person name="Ma J."/>
        </authorList>
    </citation>
    <scope>NUCLEOTIDE SEQUENCE [LARGE SCALE GENOMIC DNA]</scope>
    <source>
        <strain evidence="2">NBRC 105857</strain>
    </source>
</reference>
<name>A0ABQ5YVN7_9BURK</name>
<gene>
    <name evidence="1" type="primary">mdcC_2</name>
    <name evidence="1" type="ORF">GCM10007875_26220</name>
</gene>
<dbReference type="Proteomes" id="UP001156664">
    <property type="component" value="Unassembled WGS sequence"/>
</dbReference>
<protein>
    <submittedName>
        <fullName evidence="1">Malonate decarboxylase subunit gamma</fullName>
    </submittedName>
</protein>
<evidence type="ECO:0000313" key="2">
    <source>
        <dbReference type="Proteomes" id="UP001156664"/>
    </source>
</evidence>
<comment type="caution">
    <text evidence="1">The sequence shown here is derived from an EMBL/GenBank/DDBJ whole genome shotgun (WGS) entry which is preliminary data.</text>
</comment>
<accession>A0ABQ5YVN7</accession>
<dbReference type="InterPro" id="IPR029045">
    <property type="entry name" value="ClpP/crotonase-like_dom_sf"/>
</dbReference>